<dbReference type="AlphaFoldDB" id="A0A7I7TBR3"/>
<dbReference type="KEGG" id="mhev:MHEL_41320"/>
<dbReference type="InterPro" id="IPR018959">
    <property type="entry name" value="DUF1989"/>
</dbReference>
<keyword evidence="3" id="KW-1185">Reference proteome</keyword>
<accession>A0A7I7TBR3</accession>
<evidence type="ECO:0000259" key="1">
    <source>
        <dbReference type="Pfam" id="PF09347"/>
    </source>
</evidence>
<dbReference type="Proteomes" id="UP000467148">
    <property type="component" value="Chromosome"/>
</dbReference>
<evidence type="ECO:0000313" key="2">
    <source>
        <dbReference type="EMBL" id="BBY65889.1"/>
    </source>
</evidence>
<name>A0A7I7TBR3_9MYCO</name>
<dbReference type="PANTHER" id="PTHR31527:SF0">
    <property type="entry name" value="RE64534P"/>
    <property type="match status" value="1"/>
</dbReference>
<proteinExistence type="predicted"/>
<dbReference type="PANTHER" id="PTHR31527">
    <property type="entry name" value="RE64534P"/>
    <property type="match status" value="1"/>
</dbReference>
<sequence>MTVNAAPRHAFTVEGGRGGSLALRAGQRVHIVNTLGYQVVDTWALSQESATALSMSHSRLAIGRLHPQIGDTLVDDHRVPMLTLAADDSGGAHDMLIPACDAQRYRNLGFAGWHASCAENFHHAVAGLSGHSAGVSPGRHAAPDPLNLFMAVETSPAGELSLNSSVAAPGSRVVLEARQDLVLIVSACPQDMVPINGTDGPPRSVDLYIEHLPNDNGVAK</sequence>
<feature type="domain" description="DUF1989" evidence="1">
    <location>
        <begin position="12"/>
        <end position="182"/>
    </location>
</feature>
<dbReference type="EMBL" id="AP022596">
    <property type="protein sequence ID" value="BBY65889.1"/>
    <property type="molecule type" value="Genomic_DNA"/>
</dbReference>
<dbReference type="RefSeq" id="WP_163749895.1">
    <property type="nucleotide sequence ID" value="NZ_AP022596.1"/>
</dbReference>
<evidence type="ECO:0000313" key="3">
    <source>
        <dbReference type="Proteomes" id="UP000467148"/>
    </source>
</evidence>
<protein>
    <recommendedName>
        <fullName evidence="1">DUF1989 domain-containing protein</fullName>
    </recommendedName>
</protein>
<gene>
    <name evidence="2" type="ORF">MHEL_41320</name>
</gene>
<reference evidence="2 3" key="1">
    <citation type="journal article" date="2019" name="Emerg. Microbes Infect.">
        <title>Comprehensive subspecies identification of 175 nontuberculous mycobacteria species based on 7547 genomic profiles.</title>
        <authorList>
            <person name="Matsumoto Y."/>
            <person name="Kinjo T."/>
            <person name="Motooka D."/>
            <person name="Nabeya D."/>
            <person name="Jung N."/>
            <person name="Uechi K."/>
            <person name="Horii T."/>
            <person name="Iida T."/>
            <person name="Fujita J."/>
            <person name="Nakamura S."/>
        </authorList>
    </citation>
    <scope>NUCLEOTIDE SEQUENCE [LARGE SCALE GENOMIC DNA]</scope>
    <source>
        <strain evidence="2 3">JCM 30396</strain>
    </source>
</reference>
<organism evidence="2 3">
    <name type="scientific">Mycolicibacterium helvum</name>
    <dbReference type="NCBI Taxonomy" id="1534349"/>
    <lineage>
        <taxon>Bacteria</taxon>
        <taxon>Bacillati</taxon>
        <taxon>Actinomycetota</taxon>
        <taxon>Actinomycetes</taxon>
        <taxon>Mycobacteriales</taxon>
        <taxon>Mycobacteriaceae</taxon>
        <taxon>Mycolicibacterium</taxon>
    </lineage>
</organism>
<dbReference type="Pfam" id="PF09347">
    <property type="entry name" value="DUF1989"/>
    <property type="match status" value="1"/>
</dbReference>